<dbReference type="SUPFAM" id="SSF52777">
    <property type="entry name" value="CoA-dependent acyltransferases"/>
    <property type="match status" value="1"/>
</dbReference>
<dbReference type="InterPro" id="IPR023213">
    <property type="entry name" value="CAT-like_dom_sf"/>
</dbReference>
<name>A0ABP0U2K8_9BRYO</name>
<feature type="compositionally biased region" description="Acidic residues" evidence="1">
    <location>
        <begin position="208"/>
        <end position="220"/>
    </location>
</feature>
<organism evidence="2 3">
    <name type="scientific">Sphagnum troendelagicum</name>
    <dbReference type="NCBI Taxonomy" id="128251"/>
    <lineage>
        <taxon>Eukaryota</taxon>
        <taxon>Viridiplantae</taxon>
        <taxon>Streptophyta</taxon>
        <taxon>Embryophyta</taxon>
        <taxon>Bryophyta</taxon>
        <taxon>Sphagnophytina</taxon>
        <taxon>Sphagnopsida</taxon>
        <taxon>Sphagnales</taxon>
        <taxon>Sphagnaceae</taxon>
        <taxon>Sphagnum</taxon>
    </lineage>
</organism>
<dbReference type="Proteomes" id="UP001497512">
    <property type="component" value="Chromosome 18"/>
</dbReference>
<sequence length="499" mass="55200">MATTTAAVFRRTADRELGTTESNWCAAVDSGTGITLSSILFGHRLSLSRVDGAVRELLATNPRLRSNITRRNRTLWFETRDEEVSVNISEIDWNEAPGAGIGEEDGEEDEETEEATTAVVEVWHRILEAEMNIPFPSVFPFPVFETKLYQLTAGTSFLVFRLHAAAADMSCTSTVARSFVGSLHRLDQLEKAGQKSIIKAAYQGSREEGEEEEEEEEEELQQLPSMEAAIPPGQAKKPFWAHGVDVVGYGLSSRRHAYLPFRNSKAPRMSRFIPATLTIEATDQLLKDCRHHNLTLFGAIHAAALKAVASLNKVGDKGEHYGTTVLLQCRHRLQPVLPGSALGFYHSAMLRTTHTSETDPFWDLAEKCSTDFDGAVKNRKHFTDMGDLNGLMMQAIRIPHLTPKSSLRTSVLSMSFDPVYEDLGEAAAGLDIKDNLACSSVHGVGPCLAIFPFLRNGCLRISFVYPSPLFSRSQIQKLVDCILFYLSAGHINPQVEKES</sequence>
<dbReference type="PANTHER" id="PTHR34375:SF2">
    <property type="entry name" value="GATA ZINC FINGER PROTEIN"/>
    <property type="match status" value="1"/>
</dbReference>
<evidence type="ECO:0000313" key="2">
    <source>
        <dbReference type="EMBL" id="CAK9211458.1"/>
    </source>
</evidence>
<dbReference type="Gene3D" id="3.30.559.30">
    <property type="entry name" value="Nonribosomal peptide synthetase, condensation domain"/>
    <property type="match status" value="1"/>
</dbReference>
<keyword evidence="3" id="KW-1185">Reference proteome</keyword>
<feature type="region of interest" description="Disordered" evidence="1">
    <location>
        <begin position="201"/>
        <end position="222"/>
    </location>
</feature>
<dbReference type="EMBL" id="OZ019910">
    <property type="protein sequence ID" value="CAK9211458.1"/>
    <property type="molecule type" value="Genomic_DNA"/>
</dbReference>
<dbReference type="PANTHER" id="PTHR34375">
    <property type="entry name" value="GATA ZINC FINGER PROTEIN-RELATED"/>
    <property type="match status" value="1"/>
</dbReference>
<dbReference type="Gene3D" id="3.30.559.10">
    <property type="entry name" value="Chloramphenicol acetyltransferase-like domain"/>
    <property type="match status" value="1"/>
</dbReference>
<protein>
    <recommendedName>
        <fullName evidence="4">Alcohol acetyltransferase</fullName>
    </recommendedName>
</protein>
<accession>A0ABP0U2K8</accession>
<evidence type="ECO:0000313" key="3">
    <source>
        <dbReference type="Proteomes" id="UP001497512"/>
    </source>
</evidence>
<gene>
    <name evidence="2" type="ORF">CSSPTR1EN2_LOCUS10688</name>
</gene>
<proteinExistence type="predicted"/>
<evidence type="ECO:0000256" key="1">
    <source>
        <dbReference type="SAM" id="MobiDB-lite"/>
    </source>
</evidence>
<evidence type="ECO:0008006" key="4">
    <source>
        <dbReference type="Google" id="ProtNLM"/>
    </source>
</evidence>
<reference evidence="2" key="1">
    <citation type="submission" date="2024-02" db="EMBL/GenBank/DDBJ databases">
        <authorList>
            <consortium name="ELIXIR-Norway"/>
            <consortium name="Elixir Norway"/>
        </authorList>
    </citation>
    <scope>NUCLEOTIDE SEQUENCE</scope>
</reference>